<dbReference type="InterPro" id="IPR036640">
    <property type="entry name" value="ABC1_TM_sf"/>
</dbReference>
<dbReference type="PROSITE" id="PS50929">
    <property type="entry name" value="ABC_TM1F"/>
    <property type="match status" value="1"/>
</dbReference>
<organism evidence="12 13">
    <name type="scientific">Piscinibacter terrae</name>
    <dbReference type="NCBI Taxonomy" id="2496871"/>
    <lineage>
        <taxon>Bacteria</taxon>
        <taxon>Pseudomonadati</taxon>
        <taxon>Pseudomonadota</taxon>
        <taxon>Betaproteobacteria</taxon>
        <taxon>Burkholderiales</taxon>
        <taxon>Sphaerotilaceae</taxon>
        <taxon>Piscinibacter</taxon>
    </lineage>
</organism>
<evidence type="ECO:0000256" key="3">
    <source>
        <dbReference type="ARBA" id="ARBA00022475"/>
    </source>
</evidence>
<dbReference type="GO" id="GO:0016887">
    <property type="term" value="F:ATP hydrolysis activity"/>
    <property type="evidence" value="ECO:0007669"/>
    <property type="project" value="InterPro"/>
</dbReference>
<keyword evidence="13" id="KW-1185">Reference proteome</keyword>
<dbReference type="RefSeq" id="WP_124543077.1">
    <property type="nucleotide sequence ID" value="NZ_QUSW01000008.1"/>
</dbReference>
<keyword evidence="6 12" id="KW-0067">ATP-binding</keyword>
<dbReference type="InterPro" id="IPR039421">
    <property type="entry name" value="Type_1_exporter"/>
</dbReference>
<reference evidence="12 13" key="2">
    <citation type="submission" date="2018-12" db="EMBL/GenBank/DDBJ databases">
        <title>Rhizobacter gummiphilus sp. nov., a rubber-degrading bacterium isolated from the soil of a botanical garden in Japan.</title>
        <authorList>
            <person name="Shunsuke S.S."/>
        </authorList>
    </citation>
    <scope>NUCLEOTIDE SEQUENCE [LARGE SCALE GENOMIC DNA]</scope>
    <source>
        <strain evidence="12 13">S-16</strain>
    </source>
</reference>
<dbReference type="SMART" id="SM00382">
    <property type="entry name" value="AAA"/>
    <property type="match status" value="1"/>
</dbReference>
<evidence type="ECO:0000259" key="10">
    <source>
        <dbReference type="PROSITE" id="PS50893"/>
    </source>
</evidence>
<dbReference type="Proteomes" id="UP000267464">
    <property type="component" value="Unassembled WGS sequence"/>
</dbReference>
<comment type="subcellular location">
    <subcellularLocation>
        <location evidence="1">Cell membrane</location>
        <topology evidence="1">Multi-pass membrane protein</topology>
    </subcellularLocation>
</comment>
<dbReference type="Gene3D" id="3.40.50.300">
    <property type="entry name" value="P-loop containing nucleotide triphosphate hydrolases"/>
    <property type="match status" value="1"/>
</dbReference>
<dbReference type="PANTHER" id="PTHR24221:SF654">
    <property type="entry name" value="ATP-BINDING CASSETTE SUB-FAMILY B MEMBER 6"/>
    <property type="match status" value="1"/>
</dbReference>
<evidence type="ECO:0000256" key="5">
    <source>
        <dbReference type="ARBA" id="ARBA00022741"/>
    </source>
</evidence>
<dbReference type="Gene3D" id="1.20.1560.10">
    <property type="entry name" value="ABC transporter type 1, transmembrane domain"/>
    <property type="match status" value="1"/>
</dbReference>
<feature type="transmembrane region" description="Helical" evidence="9">
    <location>
        <begin position="149"/>
        <end position="169"/>
    </location>
</feature>
<comment type="caution">
    <text evidence="12">The sequence shown here is derived from an EMBL/GenBank/DDBJ whole genome shotgun (WGS) entry which is preliminary data.</text>
</comment>
<protein>
    <submittedName>
        <fullName evidence="12">ATP-binding cassette domain-containing protein</fullName>
    </submittedName>
</protein>
<dbReference type="GO" id="GO:0005524">
    <property type="term" value="F:ATP binding"/>
    <property type="evidence" value="ECO:0007669"/>
    <property type="project" value="UniProtKB-KW"/>
</dbReference>
<evidence type="ECO:0000256" key="9">
    <source>
        <dbReference type="SAM" id="Phobius"/>
    </source>
</evidence>
<dbReference type="OrthoDB" id="9760776at2"/>
<proteinExistence type="predicted"/>
<evidence type="ECO:0000313" key="13">
    <source>
        <dbReference type="Proteomes" id="UP000267464"/>
    </source>
</evidence>
<dbReference type="SUPFAM" id="SSF90123">
    <property type="entry name" value="ABC transporter transmembrane region"/>
    <property type="match status" value="1"/>
</dbReference>
<dbReference type="InterPro" id="IPR011527">
    <property type="entry name" value="ABC1_TM_dom"/>
</dbReference>
<evidence type="ECO:0000256" key="2">
    <source>
        <dbReference type="ARBA" id="ARBA00022448"/>
    </source>
</evidence>
<feature type="domain" description="ABC transmembrane type-1" evidence="11">
    <location>
        <begin position="13"/>
        <end position="191"/>
    </location>
</feature>
<evidence type="ECO:0000256" key="4">
    <source>
        <dbReference type="ARBA" id="ARBA00022692"/>
    </source>
</evidence>
<gene>
    <name evidence="12" type="ORF">DZC73_24870</name>
</gene>
<keyword evidence="4 9" id="KW-0812">Transmembrane</keyword>
<reference evidence="12 13" key="1">
    <citation type="submission" date="2018-08" db="EMBL/GenBank/DDBJ databases">
        <authorList>
            <person name="Khan S.A."/>
            <person name="Jeon C.O."/>
            <person name="Chun B.H."/>
            <person name="Jeong S.E."/>
        </authorList>
    </citation>
    <scope>NUCLEOTIDE SEQUENCE [LARGE SCALE GENOMIC DNA]</scope>
    <source>
        <strain evidence="12 13">S-16</strain>
    </source>
</reference>
<dbReference type="GO" id="GO:0034040">
    <property type="term" value="F:ATPase-coupled lipid transmembrane transporter activity"/>
    <property type="evidence" value="ECO:0007669"/>
    <property type="project" value="TreeGrafter"/>
</dbReference>
<name>A0A3N7HJJ2_9BURK</name>
<evidence type="ECO:0000313" key="12">
    <source>
        <dbReference type="EMBL" id="RQP22228.1"/>
    </source>
</evidence>
<feature type="transmembrane region" description="Helical" evidence="9">
    <location>
        <begin position="123"/>
        <end position="143"/>
    </location>
</feature>
<evidence type="ECO:0000256" key="1">
    <source>
        <dbReference type="ARBA" id="ARBA00004651"/>
    </source>
</evidence>
<feature type="domain" description="ABC transporter" evidence="10">
    <location>
        <begin position="329"/>
        <end position="546"/>
    </location>
</feature>
<feature type="transmembrane region" description="Helical" evidence="9">
    <location>
        <begin position="54"/>
        <end position="78"/>
    </location>
</feature>
<feature type="transmembrane region" description="Helical" evidence="9">
    <location>
        <begin position="242"/>
        <end position="261"/>
    </location>
</feature>
<dbReference type="InterPro" id="IPR003439">
    <property type="entry name" value="ABC_transporter-like_ATP-bd"/>
</dbReference>
<dbReference type="InterPro" id="IPR027417">
    <property type="entry name" value="P-loop_NTPase"/>
</dbReference>
<sequence length="546" mass="58755">MRLLRMIATHSPGALAWALALGLASGVSFAAVVALLDSALGNPAWLRSAGAIPAVLLFVAAVGTLSFLSGHVGARLVLSQVTRIRRFLVRDILAARLQHLEAIGQKHLTATLIDEVQRVSQGAWAMPVLLLNLGVCVAVYAYMGLVNGALLLIIVIAQAAIFSGISLLFRRFMPMTNQVAAQRRQLVAQLQFFTGHTKELKQSSARTQSFLDDLLGPQLEKVQRGTERLADLATSMDSLTKVGFLLVIGLLVGSTYAIPGIASDEQLRSVIVAFMFVITPFSSVLSTAQQMADADQALKSIQSFSTEKEPAPVPAGQPAMLAPPETIGLQCVSFTYRGPNNDTEFAMTAIDFELRRGEIVALQGGNGSGKTTLAKLLCGLYAPQSGCLTADGAPVVAAGLLTHRQHIGAVWSGNEQTQFWFPDQPASIDAALSVWDKFGLSELSAFEPGWVEYAALSTGQRGRVALAATLADPKPFLVFDEWTANQDKRFRQIFYAELLPRLRARGIGVLVISHDDEAREVADRVVQADRAGWTTLRTATRSRHAA</sequence>
<dbReference type="AlphaFoldDB" id="A0A3N7HJJ2"/>
<dbReference type="InterPro" id="IPR003593">
    <property type="entry name" value="AAA+_ATPase"/>
</dbReference>
<dbReference type="PANTHER" id="PTHR24221">
    <property type="entry name" value="ATP-BINDING CASSETTE SUB-FAMILY B"/>
    <property type="match status" value="1"/>
</dbReference>
<keyword evidence="2" id="KW-0813">Transport</keyword>
<dbReference type="EMBL" id="QUSW01000008">
    <property type="protein sequence ID" value="RQP22228.1"/>
    <property type="molecule type" value="Genomic_DNA"/>
</dbReference>
<feature type="transmembrane region" description="Helical" evidence="9">
    <location>
        <begin position="267"/>
        <end position="288"/>
    </location>
</feature>
<dbReference type="GO" id="GO:0005886">
    <property type="term" value="C:plasma membrane"/>
    <property type="evidence" value="ECO:0007669"/>
    <property type="project" value="UniProtKB-SubCell"/>
</dbReference>
<dbReference type="CDD" id="cd03225">
    <property type="entry name" value="ABC_cobalt_CbiO_domain1"/>
    <property type="match status" value="1"/>
</dbReference>
<keyword evidence="8 9" id="KW-0472">Membrane</keyword>
<evidence type="ECO:0000256" key="6">
    <source>
        <dbReference type="ARBA" id="ARBA00022840"/>
    </source>
</evidence>
<evidence type="ECO:0000256" key="7">
    <source>
        <dbReference type="ARBA" id="ARBA00022989"/>
    </source>
</evidence>
<dbReference type="GO" id="GO:0140359">
    <property type="term" value="F:ABC-type transporter activity"/>
    <property type="evidence" value="ECO:0007669"/>
    <property type="project" value="InterPro"/>
</dbReference>
<dbReference type="Pfam" id="PF00005">
    <property type="entry name" value="ABC_tran"/>
    <property type="match status" value="1"/>
</dbReference>
<dbReference type="SUPFAM" id="SSF52540">
    <property type="entry name" value="P-loop containing nucleoside triphosphate hydrolases"/>
    <property type="match status" value="1"/>
</dbReference>
<dbReference type="PROSITE" id="PS50893">
    <property type="entry name" value="ABC_TRANSPORTER_2"/>
    <property type="match status" value="1"/>
</dbReference>
<keyword evidence="5" id="KW-0547">Nucleotide-binding</keyword>
<dbReference type="InterPro" id="IPR015856">
    <property type="entry name" value="ABC_transpr_CbiO/EcfA_su"/>
</dbReference>
<keyword evidence="3" id="KW-1003">Cell membrane</keyword>
<evidence type="ECO:0000259" key="11">
    <source>
        <dbReference type="PROSITE" id="PS50929"/>
    </source>
</evidence>
<evidence type="ECO:0000256" key="8">
    <source>
        <dbReference type="ARBA" id="ARBA00023136"/>
    </source>
</evidence>
<keyword evidence="7 9" id="KW-1133">Transmembrane helix</keyword>
<accession>A0A3N7HJJ2</accession>